<feature type="transmembrane region" description="Helical" evidence="1">
    <location>
        <begin position="555"/>
        <end position="572"/>
    </location>
</feature>
<dbReference type="EMBL" id="HACA01001657">
    <property type="protein sequence ID" value="CDW19018.1"/>
    <property type="molecule type" value="Transcribed_RNA"/>
</dbReference>
<evidence type="ECO:0000313" key="2">
    <source>
        <dbReference type="EMBL" id="CDW19018.1"/>
    </source>
</evidence>
<dbReference type="AlphaFoldDB" id="A0A0K2SZ44"/>
<feature type="transmembrane region" description="Helical" evidence="1">
    <location>
        <begin position="451"/>
        <end position="473"/>
    </location>
</feature>
<feature type="transmembrane region" description="Helical" evidence="1">
    <location>
        <begin position="485"/>
        <end position="506"/>
    </location>
</feature>
<evidence type="ECO:0000256" key="1">
    <source>
        <dbReference type="SAM" id="Phobius"/>
    </source>
</evidence>
<accession>A0A0K2SZ44</accession>
<feature type="transmembrane region" description="Helical" evidence="1">
    <location>
        <begin position="338"/>
        <end position="357"/>
    </location>
</feature>
<dbReference type="GO" id="GO:0016740">
    <property type="term" value="F:transferase activity"/>
    <property type="evidence" value="ECO:0007669"/>
    <property type="project" value="UniProtKB-KW"/>
</dbReference>
<feature type="transmembrane region" description="Helical" evidence="1">
    <location>
        <begin position="235"/>
        <end position="255"/>
    </location>
</feature>
<proteinExistence type="predicted"/>
<organism evidence="2">
    <name type="scientific">Lepeophtheirus salmonis</name>
    <name type="common">Salmon louse</name>
    <name type="synonym">Caligus salmonis</name>
    <dbReference type="NCBI Taxonomy" id="72036"/>
    <lineage>
        <taxon>Eukaryota</taxon>
        <taxon>Metazoa</taxon>
        <taxon>Ecdysozoa</taxon>
        <taxon>Arthropoda</taxon>
        <taxon>Crustacea</taxon>
        <taxon>Multicrustacea</taxon>
        <taxon>Hexanauplia</taxon>
        <taxon>Copepoda</taxon>
        <taxon>Siphonostomatoida</taxon>
        <taxon>Caligidae</taxon>
        <taxon>Lepeophtheirus</taxon>
    </lineage>
</organism>
<feature type="transmembrane region" description="Helical" evidence="1">
    <location>
        <begin position="198"/>
        <end position="220"/>
    </location>
</feature>
<keyword evidence="1" id="KW-1133">Transmembrane helix</keyword>
<keyword evidence="1" id="KW-0472">Membrane</keyword>
<name>A0A0K2SZ44_LEPSM</name>
<keyword evidence="2" id="KW-0808">Transferase</keyword>
<reference evidence="2" key="1">
    <citation type="submission" date="2014-05" db="EMBL/GenBank/DDBJ databases">
        <authorList>
            <person name="Chronopoulou M."/>
        </authorList>
    </citation>
    <scope>NUCLEOTIDE SEQUENCE</scope>
    <source>
        <tissue evidence="2">Whole organism</tissue>
    </source>
</reference>
<dbReference type="PANTHER" id="PTHR31061">
    <property type="entry name" value="LD22376P"/>
    <property type="match status" value="1"/>
</dbReference>
<dbReference type="PANTHER" id="PTHR31061:SF24">
    <property type="entry name" value="LD22376P"/>
    <property type="match status" value="1"/>
</dbReference>
<feature type="transmembrane region" description="Helical" evidence="1">
    <location>
        <begin position="298"/>
        <end position="317"/>
    </location>
</feature>
<feature type="transmembrane region" description="Helical" evidence="1">
    <location>
        <begin position="109"/>
        <end position="130"/>
    </location>
</feature>
<sequence>MFGKLLVDKPRFCRGDRLGLNEACLESEDYSKVWIQNTECIKCPPWEYNFHPVLQQIKVNTSFPSRVIINNSKEYSKTECDFVYKFNDFGVYELMKDCRINFTDEGENIYLPIIWAVGIVISIKLLWVLIHRVYETQACRRLIVSIVMKLDPSGEIFSWEDGITFSSIDDDLRTSEVLTSNLIELRSRRARRLKSLDTFRGLSIAIMIFVNYGGGGYWFFKHSIWNGLTLADVVFPWFIWIMGVSSIISVQFQLRNSVPRGTLLRRVFTRSVSLIALGLILNSSKGHNNVENLRFPGVLQRIGIAYLFTSIFAVYMLEREITTPPHAKYVKDLYVGRYNWIAIILLLSVNVGVSFFIPVPGCVTGYLGPGGLHDGGKYFNCTGGSAGYIDRVVFGEKHMYHHPTSMKIYDSNVPFDPEGLLGTLTTSIVTAFLGCQAGIILIVYPFHLSRLWRWGIYCVTLGLFGGALTTFSLDGGVIPINKNLWSLSFFMITVSLAYLVMILMYVTVDVYKLWLGSPIRYAGMNPLFLYVGHEVLKTYLPFSWLPYTISHAENLFMNIWGTAMWLFIAYFSHKKGFFITL</sequence>
<protein>
    <submittedName>
        <fullName evidence="2">Heparanalphaglucosaminide Nacetyltransferaselike [Tribolium castaneum]</fullName>
    </submittedName>
</protein>
<feature type="transmembrane region" description="Helical" evidence="1">
    <location>
        <begin position="267"/>
        <end position="286"/>
    </location>
</feature>
<keyword evidence="1" id="KW-0812">Transmembrane</keyword>
<dbReference type="OrthoDB" id="2149840at2759"/>
<feature type="transmembrane region" description="Helical" evidence="1">
    <location>
        <begin position="420"/>
        <end position="444"/>
    </location>
</feature>